<sequence>MKIGEENKNDGNVMAKTIFACKQIEEFPNQDAFAINASFYAVFPGFSENLFMCNRPGHAGNRNR</sequence>
<dbReference type="EMBL" id="BMDJ01000005">
    <property type="protein sequence ID" value="GGI26508.1"/>
    <property type="molecule type" value="Genomic_DNA"/>
</dbReference>
<reference evidence="2" key="1">
    <citation type="journal article" date="2019" name="Int. J. Syst. Evol. Microbiol.">
        <title>The Global Catalogue of Microorganisms (GCM) 10K type strain sequencing project: providing services to taxonomists for standard genome sequencing and annotation.</title>
        <authorList>
            <consortium name="The Broad Institute Genomics Platform"/>
            <consortium name="The Broad Institute Genome Sequencing Center for Infectious Disease"/>
            <person name="Wu L."/>
            <person name="Ma J."/>
        </authorList>
    </citation>
    <scope>NUCLEOTIDE SEQUENCE [LARGE SCALE GENOMIC DNA]</scope>
    <source>
        <strain evidence="2">CCM 8939</strain>
    </source>
</reference>
<name>A0ABQ2BHU9_9SPHI</name>
<dbReference type="Proteomes" id="UP000645390">
    <property type="component" value="Unassembled WGS sequence"/>
</dbReference>
<keyword evidence="2" id="KW-1185">Reference proteome</keyword>
<protein>
    <submittedName>
        <fullName evidence="1">Uncharacterized protein</fullName>
    </submittedName>
</protein>
<dbReference type="RefSeq" id="WP_188414398.1">
    <property type="nucleotide sequence ID" value="NZ_BMDJ01000005.1"/>
</dbReference>
<comment type="caution">
    <text evidence="1">The sequence shown here is derived from an EMBL/GenBank/DDBJ whole genome shotgun (WGS) entry which is preliminary data.</text>
</comment>
<proteinExistence type="predicted"/>
<evidence type="ECO:0000313" key="2">
    <source>
        <dbReference type="Proteomes" id="UP000645390"/>
    </source>
</evidence>
<accession>A0ABQ2BHU9</accession>
<evidence type="ECO:0000313" key="1">
    <source>
        <dbReference type="EMBL" id="GGI26508.1"/>
    </source>
</evidence>
<organism evidence="1 2">
    <name type="scientific">Pedobacter mendelii</name>
    <dbReference type="NCBI Taxonomy" id="1908240"/>
    <lineage>
        <taxon>Bacteria</taxon>
        <taxon>Pseudomonadati</taxon>
        <taxon>Bacteroidota</taxon>
        <taxon>Sphingobacteriia</taxon>
        <taxon>Sphingobacteriales</taxon>
        <taxon>Sphingobacteriaceae</taxon>
        <taxon>Pedobacter</taxon>
    </lineage>
</organism>
<gene>
    <name evidence="1" type="ORF">GCM10008119_23010</name>
</gene>